<dbReference type="Pfam" id="PF21986">
    <property type="entry name" value="AH_C"/>
    <property type="match status" value="1"/>
</dbReference>
<proteinExistence type="predicted"/>
<reference evidence="4" key="1">
    <citation type="submission" date="2016-10" db="EMBL/GenBank/DDBJ databases">
        <authorList>
            <person name="Varghese N."/>
            <person name="Submissions S."/>
        </authorList>
    </citation>
    <scope>NUCLEOTIDE SEQUENCE [LARGE SCALE GENOMIC DNA]</scope>
    <source>
        <strain evidence="4">CGMCC 1.6495</strain>
    </source>
</reference>
<dbReference type="Gene3D" id="3.90.1300.10">
    <property type="entry name" value="Amidase signature (AS) domain"/>
    <property type="match status" value="1"/>
</dbReference>
<dbReference type="InterPro" id="IPR036928">
    <property type="entry name" value="AS_sf"/>
</dbReference>
<dbReference type="NCBIfam" id="TIGR02713">
    <property type="entry name" value="allophanate_hyd"/>
    <property type="match status" value="1"/>
</dbReference>
<dbReference type="SUPFAM" id="SSF75304">
    <property type="entry name" value="Amidase signature (AS) enzymes"/>
    <property type="match status" value="1"/>
</dbReference>
<dbReference type="GO" id="GO:0016787">
    <property type="term" value="F:hydrolase activity"/>
    <property type="evidence" value="ECO:0007669"/>
    <property type="project" value="UniProtKB-KW"/>
</dbReference>
<dbReference type="Pfam" id="PF01425">
    <property type="entry name" value="Amidase"/>
    <property type="match status" value="1"/>
</dbReference>
<protein>
    <submittedName>
        <fullName evidence="3">Allophanate hydrolase</fullName>
    </submittedName>
</protein>
<dbReference type="Gene3D" id="1.20.58.1700">
    <property type="match status" value="1"/>
</dbReference>
<dbReference type="Proteomes" id="UP000198505">
    <property type="component" value="Unassembled WGS sequence"/>
</dbReference>
<dbReference type="PANTHER" id="PTHR11895:SF169">
    <property type="entry name" value="GLUTAMYL-TRNA(GLN) AMIDOTRANSFERASE"/>
    <property type="match status" value="1"/>
</dbReference>
<evidence type="ECO:0000259" key="2">
    <source>
        <dbReference type="Pfam" id="PF21986"/>
    </source>
</evidence>
<accession>A0A1H9R2R5</accession>
<name>A0A1H9R2R5_9GAMM</name>
<dbReference type="InterPro" id="IPR014085">
    <property type="entry name" value="Allophanate_hydrolase"/>
</dbReference>
<gene>
    <name evidence="3" type="ORF">SAMN04487958_102205</name>
</gene>
<dbReference type="STRING" id="416874.SAMN04487958_102205"/>
<dbReference type="InterPro" id="IPR023631">
    <property type="entry name" value="Amidase_dom"/>
</dbReference>
<keyword evidence="4" id="KW-1185">Reference proteome</keyword>
<dbReference type="AlphaFoldDB" id="A0A1H9R2R5"/>
<dbReference type="Gene3D" id="3.10.490.10">
    <property type="entry name" value="Gamma-glutamyl cyclotransferase-like"/>
    <property type="match status" value="1"/>
</dbReference>
<evidence type="ECO:0000313" key="4">
    <source>
        <dbReference type="Proteomes" id="UP000198505"/>
    </source>
</evidence>
<dbReference type="EMBL" id="FOGS01000002">
    <property type="protein sequence ID" value="SER66907.1"/>
    <property type="molecule type" value="Genomic_DNA"/>
</dbReference>
<dbReference type="InterPro" id="IPR000120">
    <property type="entry name" value="Amidase"/>
</dbReference>
<evidence type="ECO:0000259" key="1">
    <source>
        <dbReference type="Pfam" id="PF01425"/>
    </source>
</evidence>
<sequence>MTQRLALDIQNLLAAYKQGELTPPTLIDALLAQADAHGSEPAWITRLSREQLEPYLKRLEGESPETLPLYGIPFAMKDNIDLAGIPTTAGSPAYAYTPTENAFVVQQLIDAGAIPMGKTNLDQFATGLVGERALSDYGVPANAFNPDYITGGSSSGSAVVTAAGMVSFALGTDTAGSGRVPACFHNLYGVKPSLGLLSTRGVVPACATLDTISLFTLTADDAAKVLDITAAYDDQCAWSRRHDFAVHGKRYGKAPAGFRFGVPPQSQWQTDGAYTQGMHQAVAELEALGGEKVELDCSPLLAAARLLYEGPWVAERYHVIRDLMESHPEAVHPVTFQITQGGATPLAVDAFDARYKLAEYKRQADALIGQVDVMLSPTTVTHPTKAEVAADPIGVNSRLGTWTNFMNLLDYSALAVPIGFTEQDLPVGVTLFGPVFDDLKLLSLGRALEARLMLPLGATGIAHPALATPLPHAQDGSMELVVCGAHLQGLPLNHQLTERGGVLVSSTQSAPRYKLFALAGGPPKRPAMVRDANGQAIEVEVWRLPVEMLGSFLAGIPAPLGLGQVELADGSWKCGFICTAGALNEGGEAEDISEFGGWREWLKIQTG</sequence>
<feature type="domain" description="Amidase" evidence="1">
    <location>
        <begin position="55"/>
        <end position="442"/>
    </location>
</feature>
<evidence type="ECO:0000313" key="3">
    <source>
        <dbReference type="EMBL" id="SER66907.1"/>
    </source>
</evidence>
<organism evidence="3 4">
    <name type="scientific">Vreelandella subterranea</name>
    <dbReference type="NCBI Taxonomy" id="416874"/>
    <lineage>
        <taxon>Bacteria</taxon>
        <taxon>Pseudomonadati</taxon>
        <taxon>Pseudomonadota</taxon>
        <taxon>Gammaproteobacteria</taxon>
        <taxon>Oceanospirillales</taxon>
        <taxon>Halomonadaceae</taxon>
        <taxon>Vreelandella</taxon>
    </lineage>
</organism>
<keyword evidence="3" id="KW-0378">Hydrolase</keyword>
<dbReference type="RefSeq" id="WP_092825441.1">
    <property type="nucleotide sequence ID" value="NZ_FOGS01000002.1"/>
</dbReference>
<feature type="domain" description="Allophanate hydrolase C-terminal" evidence="2">
    <location>
        <begin position="478"/>
        <end position="602"/>
    </location>
</feature>
<dbReference type="InterPro" id="IPR053844">
    <property type="entry name" value="AH_C"/>
</dbReference>
<dbReference type="PANTHER" id="PTHR11895">
    <property type="entry name" value="TRANSAMIDASE"/>
    <property type="match status" value="1"/>
</dbReference>
<dbReference type="NCBIfam" id="NF006043">
    <property type="entry name" value="PRK08186.1"/>
    <property type="match status" value="1"/>
</dbReference>